<proteinExistence type="predicted"/>
<dbReference type="PROSITE" id="PS50405">
    <property type="entry name" value="GST_CTER"/>
    <property type="match status" value="1"/>
</dbReference>
<dbReference type="Pfam" id="PF13409">
    <property type="entry name" value="GST_N_2"/>
    <property type="match status" value="1"/>
</dbReference>
<dbReference type="SUPFAM" id="SSF47616">
    <property type="entry name" value="GST C-terminal domain-like"/>
    <property type="match status" value="1"/>
</dbReference>
<keyword evidence="5" id="KW-0808">Transferase</keyword>
<dbReference type="InParanoid" id="A0A2P6N3K6"/>
<dbReference type="PANTHER" id="PTHR43917:SF8">
    <property type="entry name" value="GH16740P-RELATED"/>
    <property type="match status" value="1"/>
</dbReference>
<keyword evidence="6" id="KW-1185">Reference proteome</keyword>
<dbReference type="InterPro" id="IPR040079">
    <property type="entry name" value="Glutathione_S-Trfase"/>
</dbReference>
<dbReference type="InterPro" id="IPR051369">
    <property type="entry name" value="GST_Theta"/>
</dbReference>
<evidence type="ECO:0000313" key="6">
    <source>
        <dbReference type="Proteomes" id="UP000241769"/>
    </source>
</evidence>
<evidence type="ECO:0000259" key="3">
    <source>
        <dbReference type="PROSITE" id="PS50404"/>
    </source>
</evidence>
<dbReference type="EMBL" id="MDYQ01000217">
    <property type="protein sequence ID" value="PRP78545.1"/>
    <property type="molecule type" value="Genomic_DNA"/>
</dbReference>
<keyword evidence="2" id="KW-0963">Cytoplasm</keyword>
<organism evidence="5 6">
    <name type="scientific">Planoprotostelium fungivorum</name>
    <dbReference type="NCBI Taxonomy" id="1890364"/>
    <lineage>
        <taxon>Eukaryota</taxon>
        <taxon>Amoebozoa</taxon>
        <taxon>Evosea</taxon>
        <taxon>Variosea</taxon>
        <taxon>Cavosteliida</taxon>
        <taxon>Cavosteliaceae</taxon>
        <taxon>Planoprotostelium</taxon>
    </lineage>
</organism>
<dbReference type="PROSITE" id="PS50404">
    <property type="entry name" value="GST_NTER"/>
    <property type="match status" value="1"/>
</dbReference>
<evidence type="ECO:0000259" key="4">
    <source>
        <dbReference type="PROSITE" id="PS50405"/>
    </source>
</evidence>
<name>A0A2P6N3K6_9EUKA</name>
<evidence type="ECO:0000313" key="5">
    <source>
        <dbReference type="EMBL" id="PRP78545.1"/>
    </source>
</evidence>
<evidence type="ECO:0000256" key="2">
    <source>
        <dbReference type="ARBA" id="ARBA00022490"/>
    </source>
</evidence>
<dbReference type="InterPro" id="IPR036249">
    <property type="entry name" value="Thioredoxin-like_sf"/>
</dbReference>
<sequence length="275" mass="32529">MGTGNKPHLGRCVMSCELDFYWTISSPSCQGPILFLQQNNISFNAKKFDVRTQENRLNEAYGLLNPNRTVPFLNDAGFTVIESNSILRYLAEKYTSDSYWYPREIHSRSRIDQFLDWMNNNTRKSFQELVHLFFSWPDPMKRPKVIEDSVFGCEADWAFRLVSGLDAQYKFIENHWLNRNSYITGHYPTIADLALWGDVKFLQITFEEFKLNTRFPQVKKWIDRMDCLFGHYESSKQFVSVLSVMAQQFQLFGFPMTRSFKPEYDSDIRMDRQRS</sequence>
<dbReference type="InterPro" id="IPR004045">
    <property type="entry name" value="Glutathione_S-Trfase_N"/>
</dbReference>
<comment type="caution">
    <text evidence="5">The sequence shown here is derived from an EMBL/GenBank/DDBJ whole genome shotgun (WGS) entry which is preliminary data.</text>
</comment>
<evidence type="ECO:0000256" key="1">
    <source>
        <dbReference type="ARBA" id="ARBA00004496"/>
    </source>
</evidence>
<dbReference type="GO" id="GO:0016740">
    <property type="term" value="F:transferase activity"/>
    <property type="evidence" value="ECO:0007669"/>
    <property type="project" value="UniProtKB-KW"/>
</dbReference>
<dbReference type="Pfam" id="PF13410">
    <property type="entry name" value="GST_C_2"/>
    <property type="match status" value="1"/>
</dbReference>
<protein>
    <submittedName>
        <fullName evidence="5">Glutathione S-transferase theta-1-like</fullName>
    </submittedName>
</protein>
<dbReference type="InterPro" id="IPR010987">
    <property type="entry name" value="Glutathione-S-Trfase_C-like"/>
</dbReference>
<dbReference type="Gene3D" id="1.20.1050.10">
    <property type="match status" value="1"/>
</dbReference>
<dbReference type="InterPro" id="IPR036282">
    <property type="entry name" value="Glutathione-S-Trfase_C_sf"/>
</dbReference>
<gene>
    <name evidence="5" type="ORF">PROFUN_13602</name>
</gene>
<reference evidence="5 6" key="1">
    <citation type="journal article" date="2018" name="Genome Biol. Evol.">
        <title>Multiple Roots of Fruiting Body Formation in Amoebozoa.</title>
        <authorList>
            <person name="Hillmann F."/>
            <person name="Forbes G."/>
            <person name="Novohradska S."/>
            <person name="Ferling I."/>
            <person name="Riege K."/>
            <person name="Groth M."/>
            <person name="Westermann M."/>
            <person name="Marz M."/>
            <person name="Spaller T."/>
            <person name="Winckler T."/>
            <person name="Schaap P."/>
            <person name="Glockner G."/>
        </authorList>
    </citation>
    <scope>NUCLEOTIDE SEQUENCE [LARGE SCALE GENOMIC DNA]</scope>
    <source>
        <strain evidence="5 6">Jena</strain>
    </source>
</reference>
<feature type="domain" description="GST C-terminal" evidence="4">
    <location>
        <begin position="104"/>
        <end position="259"/>
    </location>
</feature>
<dbReference type="AlphaFoldDB" id="A0A2P6N3K6"/>
<dbReference type="Gene3D" id="3.40.30.10">
    <property type="entry name" value="Glutaredoxin"/>
    <property type="match status" value="1"/>
</dbReference>
<dbReference type="GO" id="GO:0005737">
    <property type="term" value="C:cytoplasm"/>
    <property type="evidence" value="ECO:0007669"/>
    <property type="project" value="UniProtKB-SubCell"/>
</dbReference>
<dbReference type="OrthoDB" id="17208at2759"/>
<comment type="subcellular location">
    <subcellularLocation>
        <location evidence="1">Cytoplasm</location>
    </subcellularLocation>
</comment>
<dbReference type="STRING" id="1890364.A0A2P6N3K6"/>
<dbReference type="SUPFAM" id="SSF52833">
    <property type="entry name" value="Thioredoxin-like"/>
    <property type="match status" value="1"/>
</dbReference>
<dbReference type="SFLD" id="SFLDS00019">
    <property type="entry name" value="Glutathione_Transferase_(cytos"/>
    <property type="match status" value="1"/>
</dbReference>
<feature type="domain" description="GST N-terminal" evidence="3">
    <location>
        <begin position="16"/>
        <end position="98"/>
    </location>
</feature>
<dbReference type="PANTHER" id="PTHR43917">
    <property type="match status" value="1"/>
</dbReference>
<dbReference type="SFLD" id="SFLDG00358">
    <property type="entry name" value="Main_(cytGST)"/>
    <property type="match status" value="1"/>
</dbReference>
<accession>A0A2P6N3K6</accession>
<dbReference type="Proteomes" id="UP000241769">
    <property type="component" value="Unassembled WGS sequence"/>
</dbReference>